<dbReference type="EMBL" id="JXLP01000002">
    <property type="protein sequence ID" value="KIL79581.1"/>
    <property type="molecule type" value="Genomic_DNA"/>
</dbReference>
<reference evidence="1 2" key="1">
    <citation type="submission" date="2015-01" db="EMBL/GenBank/DDBJ databases">
        <title>Genome Assembly of Bacillus badius MTCC 1458.</title>
        <authorList>
            <person name="Verma A."/>
            <person name="Khatri I."/>
            <person name="Mual P."/>
            <person name="Subramanian S."/>
            <person name="Krishnamurthi S."/>
        </authorList>
    </citation>
    <scope>NUCLEOTIDE SEQUENCE [LARGE SCALE GENOMIC DNA]</scope>
    <source>
        <strain evidence="1 2">MTCC 1458</strain>
    </source>
</reference>
<organism evidence="1 2">
    <name type="scientific">Bacillus badius</name>
    <dbReference type="NCBI Taxonomy" id="1455"/>
    <lineage>
        <taxon>Bacteria</taxon>
        <taxon>Bacillati</taxon>
        <taxon>Bacillota</taxon>
        <taxon>Bacilli</taxon>
        <taxon>Bacillales</taxon>
        <taxon>Bacillaceae</taxon>
        <taxon>Pseudobacillus</taxon>
    </lineage>
</organism>
<evidence type="ECO:0000313" key="2">
    <source>
        <dbReference type="Proteomes" id="UP000031982"/>
    </source>
</evidence>
<comment type="caution">
    <text evidence="1">The sequence shown here is derived from an EMBL/GenBank/DDBJ whole genome shotgun (WGS) entry which is preliminary data.</text>
</comment>
<evidence type="ECO:0000313" key="1">
    <source>
        <dbReference type="EMBL" id="KIL79581.1"/>
    </source>
</evidence>
<sequence>MMNAESFINNLIEDHQKSEVEHERISAEIAVRRKEIRESIAEKKERFRNRRGVRQKSFDFIR</sequence>
<protein>
    <submittedName>
        <fullName evidence="1">Uncharacterized protein</fullName>
    </submittedName>
</protein>
<dbReference type="Proteomes" id="UP000031982">
    <property type="component" value="Unassembled WGS sequence"/>
</dbReference>
<keyword evidence="2" id="KW-1185">Reference proteome</keyword>
<accession>A0ABR5AXW2</accession>
<proteinExistence type="predicted"/>
<name>A0ABR5AXW2_BACBA</name>
<gene>
    <name evidence="1" type="ORF">SD77_2035</name>
</gene>
<dbReference type="RefSeq" id="WP_041113239.1">
    <property type="nucleotide sequence ID" value="NZ_JARTHD010000016.1"/>
</dbReference>